<dbReference type="PANTHER" id="PTHR43124:SF3">
    <property type="entry name" value="CHLORAMPHENICOL EFFLUX PUMP RV0191"/>
    <property type="match status" value="1"/>
</dbReference>
<dbReference type="InterPro" id="IPR036259">
    <property type="entry name" value="MFS_trans_sf"/>
</dbReference>
<accession>A0A059GBW2</accession>
<dbReference type="Gene3D" id="1.20.1720.10">
    <property type="entry name" value="Multidrug resistance protein D"/>
    <property type="match status" value="1"/>
</dbReference>
<evidence type="ECO:0000256" key="2">
    <source>
        <dbReference type="ARBA" id="ARBA00022475"/>
    </source>
</evidence>
<protein>
    <submittedName>
        <fullName evidence="8">Major facilitator superfamily protein</fullName>
    </submittedName>
</protein>
<dbReference type="PATRIC" id="fig|1280953.3.peg.748"/>
<comment type="subcellular location">
    <subcellularLocation>
        <location evidence="1">Cell membrane</location>
        <topology evidence="1">Multi-pass membrane protein</topology>
    </subcellularLocation>
</comment>
<keyword evidence="5 6" id="KW-0472">Membrane</keyword>
<sequence>MPAPMSQTPAPPSAPALAFALLILGTTLGIAGTDLILPAIPTLPDTLGGSQAMAQLVLAAFVAGGCVGLILYGELGAHFDQRNLLVWSFMAYALISLGCILAHSLTVLVGLRFLQGLTGSAAAVFAPGMIRAMFSEARAVRALGFMGSVESLVPALAPVVGVWLLVAFGWKSSFIVIGVLSVVVAALVGVLRHRLPAPDPTPGAGGYLRLAVNPVFLRYALSQAFTLGGLLIFVFGAPAMITKGLGGTLNDFIIMQVAGIAVFIIASNLSGRLVDRFGAEPMIWFGTALSAAGVVSLLVYGLLGGSDPIALAILFAPVNAGLGFRGPPGFYRAIVASGGDDARGAALVLLAILMTTAIGTAAAAPFVTLGITPLAAIAAAVSCGSLLCLAVLPKLKA</sequence>
<keyword evidence="2" id="KW-1003">Cell membrane</keyword>
<evidence type="ECO:0000256" key="1">
    <source>
        <dbReference type="ARBA" id="ARBA00004651"/>
    </source>
</evidence>
<feature type="transmembrane region" description="Helical" evidence="6">
    <location>
        <begin position="347"/>
        <end position="367"/>
    </location>
</feature>
<dbReference type="eggNOG" id="COG0477">
    <property type="taxonomic scope" value="Bacteria"/>
</dbReference>
<evidence type="ECO:0000313" key="8">
    <source>
        <dbReference type="EMBL" id="KDA03948.1"/>
    </source>
</evidence>
<dbReference type="EMBL" id="ARYL01000003">
    <property type="protein sequence ID" value="KDA03948.1"/>
    <property type="molecule type" value="Genomic_DNA"/>
</dbReference>
<feature type="transmembrane region" description="Helical" evidence="6">
    <location>
        <begin position="373"/>
        <end position="392"/>
    </location>
</feature>
<feature type="transmembrane region" description="Helical" evidence="6">
    <location>
        <begin position="111"/>
        <end position="130"/>
    </location>
</feature>
<feature type="transmembrane region" description="Helical" evidence="6">
    <location>
        <begin position="142"/>
        <end position="166"/>
    </location>
</feature>
<feature type="transmembrane region" description="Helical" evidence="6">
    <location>
        <begin position="283"/>
        <end position="303"/>
    </location>
</feature>
<feature type="transmembrane region" description="Helical" evidence="6">
    <location>
        <begin position="172"/>
        <end position="191"/>
    </location>
</feature>
<feature type="domain" description="Major facilitator superfamily (MFS) profile" evidence="7">
    <location>
        <begin position="13"/>
        <end position="396"/>
    </location>
</feature>
<evidence type="ECO:0000256" key="6">
    <source>
        <dbReference type="SAM" id="Phobius"/>
    </source>
</evidence>
<comment type="caution">
    <text evidence="8">The sequence shown here is derived from an EMBL/GenBank/DDBJ whole genome shotgun (WGS) entry which is preliminary data.</text>
</comment>
<feature type="transmembrane region" description="Helical" evidence="6">
    <location>
        <begin position="84"/>
        <end position="105"/>
    </location>
</feature>
<dbReference type="STRING" id="1280953.HOC_03693"/>
<dbReference type="Pfam" id="PF07690">
    <property type="entry name" value="MFS_1"/>
    <property type="match status" value="1"/>
</dbReference>
<dbReference type="PROSITE" id="PS50850">
    <property type="entry name" value="MFS"/>
    <property type="match status" value="1"/>
</dbReference>
<gene>
    <name evidence="8" type="ORF">HOC_03693</name>
</gene>
<keyword evidence="3 6" id="KW-0812">Transmembrane</keyword>
<dbReference type="AlphaFoldDB" id="A0A059GBW2"/>
<evidence type="ECO:0000256" key="3">
    <source>
        <dbReference type="ARBA" id="ARBA00022692"/>
    </source>
</evidence>
<dbReference type="SUPFAM" id="SSF103473">
    <property type="entry name" value="MFS general substrate transporter"/>
    <property type="match status" value="1"/>
</dbReference>
<evidence type="ECO:0000313" key="9">
    <source>
        <dbReference type="Proteomes" id="UP000024942"/>
    </source>
</evidence>
<evidence type="ECO:0000259" key="7">
    <source>
        <dbReference type="PROSITE" id="PS50850"/>
    </source>
</evidence>
<keyword evidence="4 6" id="KW-1133">Transmembrane helix</keyword>
<dbReference type="InterPro" id="IPR050189">
    <property type="entry name" value="MFS_Efflux_Transporters"/>
</dbReference>
<name>A0A059GBW2_9PROT</name>
<dbReference type="InterPro" id="IPR020846">
    <property type="entry name" value="MFS_dom"/>
</dbReference>
<keyword evidence="9" id="KW-1185">Reference proteome</keyword>
<dbReference type="InterPro" id="IPR011701">
    <property type="entry name" value="MFS"/>
</dbReference>
<evidence type="ECO:0000256" key="5">
    <source>
        <dbReference type="ARBA" id="ARBA00023136"/>
    </source>
</evidence>
<feature type="transmembrane region" description="Helical" evidence="6">
    <location>
        <begin position="309"/>
        <end position="326"/>
    </location>
</feature>
<dbReference type="Proteomes" id="UP000024942">
    <property type="component" value="Unassembled WGS sequence"/>
</dbReference>
<feature type="transmembrane region" description="Helical" evidence="6">
    <location>
        <begin position="53"/>
        <end position="72"/>
    </location>
</feature>
<feature type="transmembrane region" description="Helical" evidence="6">
    <location>
        <begin position="253"/>
        <end position="271"/>
    </location>
</feature>
<feature type="transmembrane region" description="Helical" evidence="6">
    <location>
        <begin position="219"/>
        <end position="241"/>
    </location>
</feature>
<proteinExistence type="predicted"/>
<dbReference type="GO" id="GO:0005886">
    <property type="term" value="C:plasma membrane"/>
    <property type="evidence" value="ECO:0007669"/>
    <property type="project" value="UniProtKB-SubCell"/>
</dbReference>
<organism evidence="8 9">
    <name type="scientific">Hyphomonas oceanitis SCH89</name>
    <dbReference type="NCBI Taxonomy" id="1280953"/>
    <lineage>
        <taxon>Bacteria</taxon>
        <taxon>Pseudomonadati</taxon>
        <taxon>Pseudomonadota</taxon>
        <taxon>Alphaproteobacteria</taxon>
        <taxon>Hyphomonadales</taxon>
        <taxon>Hyphomonadaceae</taxon>
        <taxon>Hyphomonas</taxon>
    </lineage>
</organism>
<evidence type="ECO:0000256" key="4">
    <source>
        <dbReference type="ARBA" id="ARBA00022989"/>
    </source>
</evidence>
<reference evidence="8 9" key="1">
    <citation type="journal article" date="2014" name="Antonie Van Leeuwenhoek">
        <title>Hyphomonas beringensis sp. nov. and Hyphomonas chukchiensis sp. nov., isolated from surface seawater of the Bering Sea and Chukchi Sea.</title>
        <authorList>
            <person name="Li C."/>
            <person name="Lai Q."/>
            <person name="Li G."/>
            <person name="Dong C."/>
            <person name="Wang J."/>
            <person name="Liao Y."/>
            <person name="Shao Z."/>
        </authorList>
    </citation>
    <scope>NUCLEOTIDE SEQUENCE [LARGE SCALE GENOMIC DNA]</scope>
    <source>
        <strain evidence="8 9">SCH89</strain>
    </source>
</reference>
<dbReference type="GO" id="GO:0022857">
    <property type="term" value="F:transmembrane transporter activity"/>
    <property type="evidence" value="ECO:0007669"/>
    <property type="project" value="InterPro"/>
</dbReference>
<dbReference type="PANTHER" id="PTHR43124">
    <property type="entry name" value="PURINE EFFLUX PUMP PBUE"/>
    <property type="match status" value="1"/>
</dbReference>